<reference evidence="1 2" key="1">
    <citation type="submission" date="2019-10" db="EMBL/GenBank/DDBJ databases">
        <title>Lysobacter alkalisoli sp. nov., isolated from saline-alkaline soil.</title>
        <authorList>
            <person name="Sun J.-Q."/>
        </authorList>
    </citation>
    <scope>NUCLEOTIDE SEQUENCE [LARGE SCALE GENOMIC DNA]</scope>
    <source>
        <strain evidence="1 2">KCTC 42381</strain>
    </source>
</reference>
<evidence type="ECO:0000313" key="1">
    <source>
        <dbReference type="EMBL" id="KAB8172424.1"/>
    </source>
</evidence>
<accession>A0A508A8Z9</accession>
<dbReference type="OrthoDB" id="6169516at2"/>
<sequence length="181" mass="19496">MPTTMTDHSHKHRHDFHISVPGAHISMKAVVCASVAAGIVFLVLELILTPLLMGVSSWVPMRMIAAITMGRAVLPPPETFESGAVAAALVVHFILSFVYALAFAFFAKGRSLLTDTLLGAGVGLLLYAVNYYGFTQLFPWFAEMRHWVSALIHLAAGATMGATYAWSVQRFVPPSHPSTGG</sequence>
<dbReference type="RefSeq" id="WP_141482928.1">
    <property type="nucleotide sequence ID" value="NZ_CP029843.1"/>
</dbReference>
<name>A0A508A8Z9_9GAMM</name>
<protein>
    <submittedName>
        <fullName evidence="1">Uncharacterized protein</fullName>
    </submittedName>
</protein>
<proteinExistence type="predicted"/>
<comment type="caution">
    <text evidence="1">The sequence shown here is derived from an EMBL/GenBank/DDBJ whole genome shotgun (WGS) entry which is preliminary data.</text>
</comment>
<evidence type="ECO:0000313" key="2">
    <source>
        <dbReference type="Proteomes" id="UP000320431"/>
    </source>
</evidence>
<dbReference type="AlphaFoldDB" id="A0A508A8Z9"/>
<dbReference type="EMBL" id="VICD02000254">
    <property type="protein sequence ID" value="KAB8172424.1"/>
    <property type="molecule type" value="Genomic_DNA"/>
</dbReference>
<dbReference type="Proteomes" id="UP000320431">
    <property type="component" value="Unassembled WGS sequence"/>
</dbReference>
<organism evidence="1 2">
    <name type="scientific">Marilutibacter maris</name>
    <dbReference type="NCBI Taxonomy" id="1605891"/>
    <lineage>
        <taxon>Bacteria</taxon>
        <taxon>Pseudomonadati</taxon>
        <taxon>Pseudomonadota</taxon>
        <taxon>Gammaproteobacteria</taxon>
        <taxon>Lysobacterales</taxon>
        <taxon>Lysobacteraceae</taxon>
        <taxon>Marilutibacter</taxon>
    </lineage>
</organism>
<gene>
    <name evidence="1" type="ORF">FKV24_014760</name>
</gene>